<sequence>MSRLWVAILQIKDRHQALFEFFSENIVLKVRNGVNISFWKDDQLEGISLKTSFPRLFNIAIRKDISLAALVSMSEGNFDWSSVFKSKLLAWEEMELGNLQAMVSNAGIINPDSSDTLRWKDAPSGGLLCVWSLEKFSLDSYYNNKNLTFLSG</sequence>
<evidence type="ECO:0008006" key="3">
    <source>
        <dbReference type="Google" id="ProtNLM"/>
    </source>
</evidence>
<gene>
    <name evidence="1" type="ORF">F0562_012265</name>
</gene>
<evidence type="ECO:0000313" key="1">
    <source>
        <dbReference type="EMBL" id="KAA8521592.1"/>
    </source>
</evidence>
<evidence type="ECO:0000313" key="2">
    <source>
        <dbReference type="Proteomes" id="UP000325577"/>
    </source>
</evidence>
<accession>A0A5J4ZVZ8</accession>
<dbReference type="Proteomes" id="UP000325577">
    <property type="component" value="Linkage Group LG5"/>
</dbReference>
<dbReference type="OrthoDB" id="1436790at2759"/>
<reference evidence="1 2" key="1">
    <citation type="submission" date="2019-09" db="EMBL/GenBank/DDBJ databases">
        <title>A chromosome-level genome assembly of the Chinese tupelo Nyssa sinensis.</title>
        <authorList>
            <person name="Yang X."/>
            <person name="Kang M."/>
            <person name="Yang Y."/>
            <person name="Xiong H."/>
            <person name="Wang M."/>
            <person name="Zhang Z."/>
            <person name="Wang Z."/>
            <person name="Wu H."/>
            <person name="Ma T."/>
            <person name="Liu J."/>
            <person name="Xi Z."/>
        </authorList>
    </citation>
    <scope>NUCLEOTIDE SEQUENCE [LARGE SCALE GENOMIC DNA]</scope>
    <source>
        <strain evidence="1">J267</strain>
        <tissue evidence="1">Leaf</tissue>
    </source>
</reference>
<dbReference type="PANTHER" id="PTHR36617:SF15">
    <property type="entry name" value="REVERSE TRANSCRIPTASE ZINC-BINDING DOMAIN-CONTAINING PROTEIN"/>
    <property type="match status" value="1"/>
</dbReference>
<organism evidence="1 2">
    <name type="scientific">Nyssa sinensis</name>
    <dbReference type="NCBI Taxonomy" id="561372"/>
    <lineage>
        <taxon>Eukaryota</taxon>
        <taxon>Viridiplantae</taxon>
        <taxon>Streptophyta</taxon>
        <taxon>Embryophyta</taxon>
        <taxon>Tracheophyta</taxon>
        <taxon>Spermatophyta</taxon>
        <taxon>Magnoliopsida</taxon>
        <taxon>eudicotyledons</taxon>
        <taxon>Gunneridae</taxon>
        <taxon>Pentapetalae</taxon>
        <taxon>asterids</taxon>
        <taxon>Cornales</taxon>
        <taxon>Nyssaceae</taxon>
        <taxon>Nyssa</taxon>
    </lineage>
</organism>
<dbReference type="PANTHER" id="PTHR36617">
    <property type="entry name" value="PROTEIN, PUTATIVE-RELATED"/>
    <property type="match status" value="1"/>
</dbReference>
<keyword evidence="2" id="KW-1185">Reference proteome</keyword>
<protein>
    <recommendedName>
        <fullName evidence="3">Reverse transcriptase zinc-binding domain-containing protein</fullName>
    </recommendedName>
</protein>
<dbReference type="AlphaFoldDB" id="A0A5J4ZVZ8"/>
<dbReference type="EMBL" id="CM018048">
    <property type="protein sequence ID" value="KAA8521592.1"/>
    <property type="molecule type" value="Genomic_DNA"/>
</dbReference>
<name>A0A5J4ZVZ8_9ASTE</name>
<proteinExistence type="predicted"/>